<dbReference type="InterPro" id="IPR002052">
    <property type="entry name" value="DNA_methylase_N6_adenine_CS"/>
</dbReference>
<evidence type="ECO:0000313" key="3">
    <source>
        <dbReference type="EMBL" id="HIQ83966.1"/>
    </source>
</evidence>
<keyword evidence="1 3" id="KW-0489">Methyltransferase</keyword>
<dbReference type="Gene3D" id="3.40.50.150">
    <property type="entry name" value="Vaccinia Virus protein VP39"/>
    <property type="match status" value="1"/>
</dbReference>
<comment type="caution">
    <text evidence="3">The sequence shown here is derived from an EMBL/GenBank/DDBJ whole genome shotgun (WGS) entry which is preliminary data.</text>
</comment>
<dbReference type="PROSITE" id="PS00092">
    <property type="entry name" value="N6_MTASE"/>
    <property type="match status" value="1"/>
</dbReference>
<name>A0A9D0ZPC2_9FIRM</name>
<protein>
    <submittedName>
        <fullName evidence="3">16S rRNA (Guanine(966)-N(2))-methyltransferase RsmD</fullName>
        <ecNumber evidence="3">2.1.1.171</ecNumber>
    </submittedName>
</protein>
<dbReference type="InterPro" id="IPR004398">
    <property type="entry name" value="RNA_MeTrfase_RsmD"/>
</dbReference>
<dbReference type="CDD" id="cd02440">
    <property type="entry name" value="AdoMet_MTases"/>
    <property type="match status" value="1"/>
</dbReference>
<evidence type="ECO:0000256" key="1">
    <source>
        <dbReference type="ARBA" id="ARBA00022603"/>
    </source>
</evidence>
<dbReference type="Proteomes" id="UP000824260">
    <property type="component" value="Unassembled WGS sequence"/>
</dbReference>
<dbReference type="GO" id="GO:0003676">
    <property type="term" value="F:nucleic acid binding"/>
    <property type="evidence" value="ECO:0007669"/>
    <property type="project" value="InterPro"/>
</dbReference>
<dbReference type="PANTHER" id="PTHR43542">
    <property type="entry name" value="METHYLTRANSFERASE"/>
    <property type="match status" value="1"/>
</dbReference>
<evidence type="ECO:0000256" key="2">
    <source>
        <dbReference type="ARBA" id="ARBA00022679"/>
    </source>
</evidence>
<dbReference type="PIRSF" id="PIRSF004553">
    <property type="entry name" value="CHP00095"/>
    <property type="match status" value="1"/>
</dbReference>
<dbReference type="InterPro" id="IPR029063">
    <property type="entry name" value="SAM-dependent_MTases_sf"/>
</dbReference>
<dbReference type="NCBIfam" id="TIGR00095">
    <property type="entry name" value="16S rRNA (guanine(966)-N(2))-methyltransferase RsmD"/>
    <property type="match status" value="1"/>
</dbReference>
<dbReference type="EMBL" id="DVFZ01000119">
    <property type="protein sequence ID" value="HIQ83966.1"/>
    <property type="molecule type" value="Genomic_DNA"/>
</dbReference>
<reference evidence="3" key="1">
    <citation type="submission" date="2020-10" db="EMBL/GenBank/DDBJ databases">
        <authorList>
            <person name="Gilroy R."/>
        </authorList>
    </citation>
    <scope>NUCLEOTIDE SEQUENCE</scope>
    <source>
        <strain evidence="3">ChiSjej6B24-2974</strain>
    </source>
</reference>
<dbReference type="EC" id="2.1.1.171" evidence="3"/>
<dbReference type="SUPFAM" id="SSF53335">
    <property type="entry name" value="S-adenosyl-L-methionine-dependent methyltransferases"/>
    <property type="match status" value="1"/>
</dbReference>
<proteinExistence type="predicted"/>
<reference evidence="3" key="2">
    <citation type="journal article" date="2021" name="PeerJ">
        <title>Extensive microbial diversity within the chicken gut microbiome revealed by metagenomics and culture.</title>
        <authorList>
            <person name="Gilroy R."/>
            <person name="Ravi A."/>
            <person name="Getino M."/>
            <person name="Pursley I."/>
            <person name="Horton D.L."/>
            <person name="Alikhan N.F."/>
            <person name="Baker D."/>
            <person name="Gharbi K."/>
            <person name="Hall N."/>
            <person name="Watson M."/>
            <person name="Adriaenssens E.M."/>
            <person name="Foster-Nyarko E."/>
            <person name="Jarju S."/>
            <person name="Secka A."/>
            <person name="Antonio M."/>
            <person name="Oren A."/>
            <person name="Chaudhuri R.R."/>
            <person name="La Ragione R."/>
            <person name="Hildebrand F."/>
            <person name="Pallen M.J."/>
        </authorList>
    </citation>
    <scope>NUCLEOTIDE SEQUENCE</scope>
    <source>
        <strain evidence="3">ChiSjej6B24-2974</strain>
    </source>
</reference>
<gene>
    <name evidence="3" type="primary">rsmD</name>
    <name evidence="3" type="ORF">IAA52_12810</name>
</gene>
<keyword evidence="2 3" id="KW-0808">Transferase</keyword>
<organism evidence="3 4">
    <name type="scientific">Candidatus Pullichristensenella stercorigallinarum</name>
    <dbReference type="NCBI Taxonomy" id="2840909"/>
    <lineage>
        <taxon>Bacteria</taxon>
        <taxon>Bacillati</taxon>
        <taxon>Bacillota</taxon>
        <taxon>Clostridia</taxon>
        <taxon>Candidatus Pullichristensenella</taxon>
    </lineage>
</organism>
<dbReference type="PANTHER" id="PTHR43542:SF1">
    <property type="entry name" value="METHYLTRANSFERASE"/>
    <property type="match status" value="1"/>
</dbReference>
<accession>A0A9D0ZPC2</accession>
<evidence type="ECO:0000313" key="4">
    <source>
        <dbReference type="Proteomes" id="UP000824260"/>
    </source>
</evidence>
<dbReference type="GO" id="GO:0052913">
    <property type="term" value="F:16S rRNA (guanine(966)-N(2))-methyltransferase activity"/>
    <property type="evidence" value="ECO:0007669"/>
    <property type="project" value="UniProtKB-EC"/>
</dbReference>
<dbReference type="Pfam" id="PF03602">
    <property type="entry name" value="Cons_hypoth95"/>
    <property type="match status" value="1"/>
</dbReference>
<sequence length="185" mass="20294">MRIIAGEARGRRLYAPGGEETRPTADRIRESVFGILGACVYDARVLDLFGGTGALALEALSRGAERATIVDVSTKAIACIRRNAEAVLGPEGLERAEIIRADYRKAIERMQGEYDLVFLDPPYRLEAAYGDALARLRARGLLSPQATVVLERAEARLVSLPEGFAVRDGRLYGETRVEFIKGERT</sequence>
<dbReference type="AlphaFoldDB" id="A0A9D0ZPC2"/>